<evidence type="ECO:0000256" key="3">
    <source>
        <dbReference type="ARBA" id="ARBA00022692"/>
    </source>
</evidence>
<dbReference type="EMBL" id="FNKK01000002">
    <property type="protein sequence ID" value="SDQ76971.1"/>
    <property type="molecule type" value="Genomic_DNA"/>
</dbReference>
<evidence type="ECO:0000259" key="7">
    <source>
        <dbReference type="Pfam" id="PF00892"/>
    </source>
</evidence>
<evidence type="ECO:0000313" key="8">
    <source>
        <dbReference type="EMBL" id="SDQ76971.1"/>
    </source>
</evidence>
<evidence type="ECO:0000256" key="1">
    <source>
        <dbReference type="ARBA" id="ARBA00004141"/>
    </source>
</evidence>
<dbReference type="InterPro" id="IPR037185">
    <property type="entry name" value="EmrE-like"/>
</dbReference>
<feature type="transmembrane region" description="Helical" evidence="6">
    <location>
        <begin position="160"/>
        <end position="179"/>
    </location>
</feature>
<comment type="similarity">
    <text evidence="2">Belongs to the EamA transporter family.</text>
</comment>
<accession>A0A1H1DK86</accession>
<feature type="transmembrane region" description="Helical" evidence="6">
    <location>
        <begin position="70"/>
        <end position="92"/>
    </location>
</feature>
<evidence type="ECO:0000256" key="5">
    <source>
        <dbReference type="ARBA" id="ARBA00023136"/>
    </source>
</evidence>
<comment type="subcellular location">
    <subcellularLocation>
        <location evidence="1">Membrane</location>
        <topology evidence="1">Multi-pass membrane protein</topology>
    </subcellularLocation>
</comment>
<keyword evidence="4 6" id="KW-1133">Transmembrane helix</keyword>
<evidence type="ECO:0000313" key="9">
    <source>
        <dbReference type="Proteomes" id="UP000217103"/>
    </source>
</evidence>
<dbReference type="PANTHER" id="PTHR32322:SF2">
    <property type="entry name" value="EAMA DOMAIN-CONTAINING PROTEIN"/>
    <property type="match status" value="1"/>
</dbReference>
<feature type="transmembrane region" description="Helical" evidence="6">
    <location>
        <begin position="99"/>
        <end position="120"/>
    </location>
</feature>
<dbReference type="Gene3D" id="1.10.3730.20">
    <property type="match status" value="1"/>
</dbReference>
<feature type="transmembrane region" description="Helical" evidence="6">
    <location>
        <begin position="247"/>
        <end position="264"/>
    </location>
</feature>
<name>A0A1H1DK86_9ACTN</name>
<reference evidence="8 9" key="1">
    <citation type="submission" date="2016-10" db="EMBL/GenBank/DDBJ databases">
        <authorList>
            <person name="de Groot N.N."/>
        </authorList>
    </citation>
    <scope>NUCLEOTIDE SEQUENCE [LARGE SCALE GENOMIC DNA]</scope>
    <source>
        <strain evidence="8 9">DSM 43794</strain>
    </source>
</reference>
<evidence type="ECO:0000256" key="2">
    <source>
        <dbReference type="ARBA" id="ARBA00007362"/>
    </source>
</evidence>
<feature type="transmembrane region" description="Helical" evidence="6">
    <location>
        <begin position="218"/>
        <end position="241"/>
    </location>
</feature>
<feature type="transmembrane region" description="Helical" evidence="6">
    <location>
        <begin position="191"/>
        <end position="211"/>
    </location>
</feature>
<evidence type="ECO:0000256" key="6">
    <source>
        <dbReference type="SAM" id="Phobius"/>
    </source>
</evidence>
<dbReference type="AlphaFoldDB" id="A0A1H1DK86"/>
<protein>
    <submittedName>
        <fullName evidence="8">Drug/metabolite transporter, DME family</fullName>
    </submittedName>
</protein>
<proteinExistence type="inferred from homology"/>
<feature type="transmembrane region" description="Helical" evidence="6">
    <location>
        <begin position="46"/>
        <end position="64"/>
    </location>
</feature>
<feature type="domain" description="EamA" evidence="7">
    <location>
        <begin position="9"/>
        <end position="116"/>
    </location>
</feature>
<dbReference type="STRING" id="35622.SAMN04489764_2050"/>
<dbReference type="GO" id="GO:0016020">
    <property type="term" value="C:membrane"/>
    <property type="evidence" value="ECO:0007669"/>
    <property type="project" value="UniProtKB-SubCell"/>
</dbReference>
<dbReference type="SUPFAM" id="SSF103481">
    <property type="entry name" value="Multidrug resistance efflux transporter EmrE"/>
    <property type="match status" value="2"/>
</dbReference>
<dbReference type="InterPro" id="IPR050638">
    <property type="entry name" value="AA-Vitamin_Transporters"/>
</dbReference>
<organism evidence="8 9">
    <name type="scientific">Thermostaphylospora chromogena</name>
    <dbReference type="NCBI Taxonomy" id="35622"/>
    <lineage>
        <taxon>Bacteria</taxon>
        <taxon>Bacillati</taxon>
        <taxon>Actinomycetota</taxon>
        <taxon>Actinomycetes</taxon>
        <taxon>Streptosporangiales</taxon>
        <taxon>Thermomonosporaceae</taxon>
        <taxon>Thermostaphylospora</taxon>
    </lineage>
</organism>
<feature type="transmembrane region" description="Helical" evidence="6">
    <location>
        <begin position="20"/>
        <end position="39"/>
    </location>
</feature>
<evidence type="ECO:0000256" key="4">
    <source>
        <dbReference type="ARBA" id="ARBA00022989"/>
    </source>
</evidence>
<keyword evidence="9" id="KW-1185">Reference proteome</keyword>
<dbReference type="Pfam" id="PF00892">
    <property type="entry name" value="EamA"/>
    <property type="match status" value="2"/>
</dbReference>
<dbReference type="InterPro" id="IPR000620">
    <property type="entry name" value="EamA_dom"/>
</dbReference>
<feature type="transmembrane region" description="Helical" evidence="6">
    <location>
        <begin position="132"/>
        <end position="153"/>
    </location>
</feature>
<dbReference type="Proteomes" id="UP000217103">
    <property type="component" value="Unassembled WGS sequence"/>
</dbReference>
<keyword evidence="3 6" id="KW-0812">Transmembrane</keyword>
<sequence length="278" mass="27414">MLALGADSTVAPVSLAAARLVIGGLVLALATGPFLASAVNARPRGALVLAALAVAGYQLAYFAAVDRTGVAVGTMVSLGSGPVFTGALAWLIDRKRPALRWAAATALAVAGCAVLVLGGARGGGQVEVSGVLLALLGGFLYAFYTVTAARVIAAGAPSGAVMGVMFGCAAVVMLPILLWSGVGWLTTPGGLLVALYLGCVTTALSYILYGVGLRTTPVATAVTLTLAEPAVASLLGVAVLGERLSPVSTAGLALLAAGLIMVALPTRTADRQAAQSSS</sequence>
<feature type="domain" description="EamA" evidence="7">
    <location>
        <begin position="129"/>
        <end position="263"/>
    </location>
</feature>
<dbReference type="PANTHER" id="PTHR32322">
    <property type="entry name" value="INNER MEMBRANE TRANSPORTER"/>
    <property type="match status" value="1"/>
</dbReference>
<gene>
    <name evidence="8" type="ORF">SAMN04489764_2050</name>
</gene>
<keyword evidence="5 6" id="KW-0472">Membrane</keyword>